<protein>
    <submittedName>
        <fullName evidence="1">Uncharacterized protein</fullName>
    </submittedName>
</protein>
<dbReference type="RefSeq" id="WP_163053313.1">
    <property type="nucleotide sequence ID" value="NZ_JAAGLI010000112.1"/>
</dbReference>
<gene>
    <name evidence="1" type="ORF">G3I70_04185</name>
</gene>
<proteinExistence type="predicted"/>
<dbReference type="EMBL" id="JAAGLI010000112">
    <property type="protein sequence ID" value="NEA21700.1"/>
    <property type="molecule type" value="Genomic_DNA"/>
</dbReference>
<accession>A0A6L9Q889</accession>
<name>A0A6L9Q889_9ACTN</name>
<dbReference type="Proteomes" id="UP000475532">
    <property type="component" value="Unassembled WGS sequence"/>
</dbReference>
<sequence length="148" mass="16427">MARYQPRQPYLSQHHMQDQQKGNIMAMSTMRQPTAPAAGTHQGARSPIARKALILGSSLALALGILAAPAQAFTGANADEVTTAAMLPSGTAQGRTATWHFWKSYWTRSDCYIAGLNVKASNPRYKKARCVYGRGTDDKRKWHLYIRY</sequence>
<reference evidence="1 2" key="1">
    <citation type="submission" date="2020-01" db="EMBL/GenBank/DDBJ databases">
        <title>Insect and environment-associated Actinomycetes.</title>
        <authorList>
            <person name="Currrie C."/>
            <person name="Chevrette M."/>
            <person name="Carlson C."/>
            <person name="Stubbendieck R."/>
            <person name="Wendt-Pienkowski E."/>
        </authorList>
    </citation>
    <scope>NUCLEOTIDE SEQUENCE [LARGE SCALE GENOMIC DNA]</scope>
    <source>
        <strain evidence="1 2">SID10258</strain>
    </source>
</reference>
<dbReference type="AlphaFoldDB" id="A0A6L9Q889"/>
<organism evidence="1 2">
    <name type="scientific">Actinomadura bangladeshensis</name>
    <dbReference type="NCBI Taxonomy" id="453573"/>
    <lineage>
        <taxon>Bacteria</taxon>
        <taxon>Bacillati</taxon>
        <taxon>Actinomycetota</taxon>
        <taxon>Actinomycetes</taxon>
        <taxon>Streptosporangiales</taxon>
        <taxon>Thermomonosporaceae</taxon>
        <taxon>Actinomadura</taxon>
    </lineage>
</organism>
<comment type="caution">
    <text evidence="1">The sequence shown here is derived from an EMBL/GenBank/DDBJ whole genome shotgun (WGS) entry which is preliminary data.</text>
</comment>
<evidence type="ECO:0000313" key="2">
    <source>
        <dbReference type="Proteomes" id="UP000475532"/>
    </source>
</evidence>
<evidence type="ECO:0000313" key="1">
    <source>
        <dbReference type="EMBL" id="NEA21700.1"/>
    </source>
</evidence>